<keyword evidence="6" id="KW-0255">Endonuclease</keyword>
<keyword evidence="3" id="KW-0548">Nucleotidyltransferase</keyword>
<dbReference type="OMA" id="KSANHAN"/>
<evidence type="ECO:0000256" key="4">
    <source>
        <dbReference type="ARBA" id="ARBA00022722"/>
    </source>
</evidence>
<dbReference type="GO" id="GO:0004190">
    <property type="term" value="F:aspartic-type endopeptidase activity"/>
    <property type="evidence" value="ECO:0007669"/>
    <property type="project" value="UniProtKB-KW"/>
</dbReference>
<dbReference type="FunFam" id="1.10.340.70:FF:000003">
    <property type="entry name" value="Protein CBG25708"/>
    <property type="match status" value="1"/>
</dbReference>
<evidence type="ECO:0000256" key="7">
    <source>
        <dbReference type="ARBA" id="ARBA00023125"/>
    </source>
</evidence>
<keyword evidence="9" id="KW-0479">Metal-binding</keyword>
<dbReference type="Gene3D" id="3.10.10.10">
    <property type="entry name" value="HIV Type 1 Reverse Transcriptase, subunit A, domain 1"/>
    <property type="match status" value="1"/>
</dbReference>
<dbReference type="FunFam" id="3.30.70.270:FF:000026">
    <property type="entry name" value="Transposon Ty3-G Gag-Pol polyprotein"/>
    <property type="match status" value="1"/>
</dbReference>
<dbReference type="Pfam" id="PF17921">
    <property type="entry name" value="Integrase_H2C2"/>
    <property type="match status" value="1"/>
</dbReference>
<name>A0A0C2J5J9_THEKT</name>
<dbReference type="SMART" id="SM00343">
    <property type="entry name" value="ZnF_C2HC"/>
    <property type="match status" value="2"/>
</dbReference>
<gene>
    <name evidence="13" type="ORF">RF11_03857</name>
</gene>
<feature type="domain" description="CCHC-type" evidence="11">
    <location>
        <begin position="256"/>
        <end position="270"/>
    </location>
</feature>
<evidence type="ECO:0000256" key="8">
    <source>
        <dbReference type="ARBA" id="ARBA00023268"/>
    </source>
</evidence>
<dbReference type="PANTHER" id="PTHR37984:SF5">
    <property type="entry name" value="PROTEIN NYNRIN-LIKE"/>
    <property type="match status" value="1"/>
</dbReference>
<dbReference type="Pfam" id="PF17919">
    <property type="entry name" value="RT_RNaseH_2"/>
    <property type="match status" value="1"/>
</dbReference>
<dbReference type="InterPro" id="IPR041577">
    <property type="entry name" value="RT_RNaseH_2"/>
</dbReference>
<sequence>MTSDFTQIISLLTKQKELQETRLEIQEKNYQEGIQQLTSLVASSKIHDAPACKFEPFAPSEELWKEYLSRFKTFSEANSIPSAKIPLVFLTSQSKEVFQLLKTTASQMHVPKDVNHLTWDEILETMGRNFGCKTFVIRERYRFYTETKRKPCETVQEFASRVREKATTCDFPEIKDPLDEALKTVFICHINNEAVLKAIFHKSTDNLTFSEVVEIAAEVEDASTTAKKQLAKPEEVFKVSAYRSNERPKKNPRSLCHTCGRVGHLRSDCKYREAICQYCNIKGHLEKVCRKKNYSLRKEHSHSKIKNIISSVSTKLKIHLVLCEKEIMFEVDTGSVDNFISYENWDRLGKPKLEDTNIPYYSVTGTKLTVLGHFYFIAKTIHSSQFHTIKFNVTSHPEINIIGLRTIRKLQISVDKLLGVHSDICVNAVKTSNLKSKCQEICSQYPKLWTSELGCLKDFELEIQFKDNYVPTFHKPRPVPFALKEAVDQALEEGIQKGVWIKTQFADAAAPIVPVRKSDTRKIRICGDYSISVNKFLQDHRHPIPLPDELLRQLGGSHFFSKIDLADAYNQVRLAPESQKKLAISTHRGTYLQTRLPFGIKTAPGYFQELMSKITSDLKGVAVYLDDILVTGTDDVSHLQNLDALLKRLDELGLRCNLSKCKFAESKVVYLGHTLTLDGISKGPRTDAIVNLPRPRDVQTLKSFLGSVQFYNKFLPNLATIASTLYRLTEKNCEWNWTQDHENSFNTLKKMLSSDTVLAHFDPSLPIGISCDASSVGIGVVLFHRYPDGTERPIENASKTLNTAQRKYAQIQKEALSIIYGVSKFHQFLYGRKFILVTDHKPLLALFASDKGVPIMATNRLARWANTLSHYDYVVEYRPTKDHSNADLLSRLPVGPDSTFDLMESSADHDVICSINYIGEKISKSNPELIIDETRRDPVLQEVIRMVENGWNNTPDGKLKEYNKIQNSLFTENNCLYYGNRLVIPNSCRKRILESLHTGHFGVQRMKSLARTSVYWPGIDSDITLLCRECHLCDLYRNKLPQAPNHPWEPETEPWVRIHVDHAINFMGFNWLIIVDAYSKYPCVHKTTSTSTAVTIKFLDQDFNRVGQCQYVFVGRKSILHLTGSPYHPSTNGTAERFVQTFKRALQKSKLPPDDALCEFLLQYRRTPGPSGISPGELLQGRKLRSLVDTFHPIAAKERPKEIVFPARYNFIRENSPCYIFYAGYRTDKTSKWLPGKILPVPGCRHVEVEFTTSGEKGKRHIDQIRPWTPVENDTDFPLYLPALNQKTQEETNIQEVPADARQIPRRSSRIKRPPTPYITHP</sequence>
<proteinExistence type="predicted"/>
<dbReference type="GO" id="GO:0006259">
    <property type="term" value="P:DNA metabolic process"/>
    <property type="evidence" value="ECO:0007669"/>
    <property type="project" value="UniProtKB-ARBA"/>
</dbReference>
<dbReference type="SUPFAM" id="SSF56672">
    <property type="entry name" value="DNA/RNA polymerases"/>
    <property type="match status" value="1"/>
</dbReference>
<dbReference type="InterPro" id="IPR036397">
    <property type="entry name" value="RNaseH_sf"/>
</dbReference>
<dbReference type="Gene3D" id="2.40.70.10">
    <property type="entry name" value="Acid Proteases"/>
    <property type="match status" value="1"/>
</dbReference>
<evidence type="ECO:0000256" key="3">
    <source>
        <dbReference type="ARBA" id="ARBA00022695"/>
    </source>
</evidence>
<dbReference type="Gene3D" id="3.30.420.10">
    <property type="entry name" value="Ribonuclease H-like superfamily/Ribonuclease H"/>
    <property type="match status" value="1"/>
</dbReference>
<protein>
    <submittedName>
        <fullName evidence="13">Transposon Tf2-9 polyprotein</fullName>
    </submittedName>
</protein>
<dbReference type="Pfam" id="PF00078">
    <property type="entry name" value="RVT_1"/>
    <property type="match status" value="1"/>
</dbReference>
<dbReference type="InterPro" id="IPR043502">
    <property type="entry name" value="DNA/RNA_pol_sf"/>
</dbReference>
<comment type="caution">
    <text evidence="13">The sequence shown here is derived from an EMBL/GenBank/DDBJ whole genome shotgun (WGS) entry which is preliminary data.</text>
</comment>
<dbReference type="InterPro" id="IPR012337">
    <property type="entry name" value="RNaseH-like_sf"/>
</dbReference>
<dbReference type="SUPFAM" id="SSF57756">
    <property type="entry name" value="Retrovirus zinc finger-like domains"/>
    <property type="match status" value="1"/>
</dbReference>
<keyword evidence="4" id="KW-0540">Nuclease</keyword>
<evidence type="ECO:0000256" key="5">
    <source>
        <dbReference type="ARBA" id="ARBA00022750"/>
    </source>
</evidence>
<evidence type="ECO:0000259" key="12">
    <source>
        <dbReference type="PROSITE" id="PS50878"/>
    </source>
</evidence>
<dbReference type="Gene3D" id="3.30.70.270">
    <property type="match status" value="2"/>
</dbReference>
<dbReference type="FunFam" id="3.10.20.370:FF:000001">
    <property type="entry name" value="Retrovirus-related Pol polyprotein from transposon 17.6-like protein"/>
    <property type="match status" value="1"/>
</dbReference>
<keyword evidence="7" id="KW-0238">DNA-binding</keyword>
<dbReference type="GO" id="GO:0006508">
    <property type="term" value="P:proteolysis"/>
    <property type="evidence" value="ECO:0007669"/>
    <property type="project" value="UniProtKB-KW"/>
</dbReference>
<dbReference type="InterPro" id="IPR050951">
    <property type="entry name" value="Retrovirus_Pol_polyprotein"/>
</dbReference>
<dbReference type="PROSITE" id="PS50158">
    <property type="entry name" value="ZF_CCHC"/>
    <property type="match status" value="1"/>
</dbReference>
<dbReference type="Gene3D" id="4.10.60.10">
    <property type="entry name" value="Zinc finger, CCHC-type"/>
    <property type="match status" value="1"/>
</dbReference>
<feature type="compositionally biased region" description="Basic residues" evidence="10">
    <location>
        <begin position="1304"/>
        <end position="1313"/>
    </location>
</feature>
<dbReference type="EMBL" id="JWZT01004259">
    <property type="protein sequence ID" value="KII64453.1"/>
    <property type="molecule type" value="Genomic_DNA"/>
</dbReference>
<dbReference type="InterPro" id="IPR000477">
    <property type="entry name" value="RT_dom"/>
</dbReference>
<evidence type="ECO:0000256" key="1">
    <source>
        <dbReference type="ARBA" id="ARBA00022670"/>
    </source>
</evidence>
<dbReference type="InterPro" id="IPR041588">
    <property type="entry name" value="Integrase_H2C2"/>
</dbReference>
<dbReference type="OrthoDB" id="6130485at2759"/>
<keyword evidence="9" id="KW-0863">Zinc-finger</keyword>
<dbReference type="GO" id="GO:0016779">
    <property type="term" value="F:nucleotidyltransferase activity"/>
    <property type="evidence" value="ECO:0007669"/>
    <property type="project" value="UniProtKB-KW"/>
</dbReference>
<dbReference type="CDD" id="cd09274">
    <property type="entry name" value="RNase_HI_RT_Ty3"/>
    <property type="match status" value="1"/>
</dbReference>
<dbReference type="PROSITE" id="PS50878">
    <property type="entry name" value="RT_POL"/>
    <property type="match status" value="1"/>
</dbReference>
<dbReference type="Gene3D" id="1.10.340.70">
    <property type="match status" value="1"/>
</dbReference>
<dbReference type="SUPFAM" id="SSF53098">
    <property type="entry name" value="Ribonuclease H-like"/>
    <property type="match status" value="1"/>
</dbReference>
<dbReference type="CDD" id="cd01647">
    <property type="entry name" value="RT_LTR"/>
    <property type="match status" value="1"/>
</dbReference>
<feature type="domain" description="Reverse transcriptase" evidence="12">
    <location>
        <begin position="494"/>
        <end position="675"/>
    </location>
</feature>
<dbReference type="PANTHER" id="PTHR37984">
    <property type="entry name" value="PROTEIN CBG26694"/>
    <property type="match status" value="1"/>
</dbReference>
<evidence type="ECO:0000256" key="9">
    <source>
        <dbReference type="PROSITE-ProRule" id="PRU00047"/>
    </source>
</evidence>
<evidence type="ECO:0000313" key="13">
    <source>
        <dbReference type="EMBL" id="KII64453.1"/>
    </source>
</evidence>
<dbReference type="InterPro" id="IPR043128">
    <property type="entry name" value="Rev_trsase/Diguanyl_cyclase"/>
</dbReference>
<dbReference type="SUPFAM" id="SSF50630">
    <property type="entry name" value="Acid proteases"/>
    <property type="match status" value="1"/>
</dbReference>
<evidence type="ECO:0000256" key="6">
    <source>
        <dbReference type="ARBA" id="ARBA00022759"/>
    </source>
</evidence>
<dbReference type="GO" id="GO:0004519">
    <property type="term" value="F:endonuclease activity"/>
    <property type="evidence" value="ECO:0007669"/>
    <property type="project" value="UniProtKB-KW"/>
</dbReference>
<reference evidence="13 14" key="1">
    <citation type="journal article" date="2014" name="Genome Biol. Evol.">
        <title>The genome of the myxosporean Thelohanellus kitauei shows adaptations to nutrient acquisition within its fish host.</title>
        <authorList>
            <person name="Yang Y."/>
            <person name="Xiong J."/>
            <person name="Zhou Z."/>
            <person name="Huo F."/>
            <person name="Miao W."/>
            <person name="Ran C."/>
            <person name="Liu Y."/>
            <person name="Zhang J."/>
            <person name="Feng J."/>
            <person name="Wang M."/>
            <person name="Wang M."/>
            <person name="Wang L."/>
            <person name="Yao B."/>
        </authorList>
    </citation>
    <scope>NUCLEOTIDE SEQUENCE [LARGE SCALE GENOMIC DNA]</scope>
    <source>
        <strain evidence="13">Wuqing</strain>
    </source>
</reference>
<dbReference type="InterPro" id="IPR021109">
    <property type="entry name" value="Peptidase_aspartic_dom_sf"/>
</dbReference>
<dbReference type="GO" id="GO:0008270">
    <property type="term" value="F:zinc ion binding"/>
    <property type="evidence" value="ECO:0007669"/>
    <property type="project" value="UniProtKB-KW"/>
</dbReference>
<organism evidence="13 14">
    <name type="scientific">Thelohanellus kitauei</name>
    <name type="common">Myxosporean</name>
    <dbReference type="NCBI Taxonomy" id="669202"/>
    <lineage>
        <taxon>Eukaryota</taxon>
        <taxon>Metazoa</taxon>
        <taxon>Cnidaria</taxon>
        <taxon>Myxozoa</taxon>
        <taxon>Myxosporea</taxon>
        <taxon>Bivalvulida</taxon>
        <taxon>Platysporina</taxon>
        <taxon>Myxobolidae</taxon>
        <taxon>Thelohanellus</taxon>
    </lineage>
</organism>
<keyword evidence="2" id="KW-0808">Transferase</keyword>
<evidence type="ECO:0000256" key="2">
    <source>
        <dbReference type="ARBA" id="ARBA00022679"/>
    </source>
</evidence>
<keyword evidence="6" id="KW-0378">Hydrolase</keyword>
<feature type="region of interest" description="Disordered" evidence="10">
    <location>
        <begin position="1299"/>
        <end position="1322"/>
    </location>
</feature>
<keyword evidence="8" id="KW-0511">Multifunctional enzyme</keyword>
<accession>A0A0C2J5J9</accession>
<keyword evidence="9" id="KW-0862">Zinc</keyword>
<dbReference type="InterPro" id="IPR036875">
    <property type="entry name" value="Znf_CCHC_sf"/>
</dbReference>
<dbReference type="InterPro" id="IPR001878">
    <property type="entry name" value="Znf_CCHC"/>
</dbReference>
<dbReference type="GO" id="GO:0003677">
    <property type="term" value="F:DNA binding"/>
    <property type="evidence" value="ECO:0007669"/>
    <property type="project" value="UniProtKB-KW"/>
</dbReference>
<evidence type="ECO:0000259" key="11">
    <source>
        <dbReference type="PROSITE" id="PS50158"/>
    </source>
</evidence>
<evidence type="ECO:0000313" key="14">
    <source>
        <dbReference type="Proteomes" id="UP000031668"/>
    </source>
</evidence>
<dbReference type="Proteomes" id="UP000031668">
    <property type="component" value="Unassembled WGS sequence"/>
</dbReference>
<keyword evidence="5" id="KW-0064">Aspartyl protease</keyword>
<keyword evidence="14" id="KW-1185">Reference proteome</keyword>
<evidence type="ECO:0000256" key="10">
    <source>
        <dbReference type="SAM" id="MobiDB-lite"/>
    </source>
</evidence>
<keyword evidence="1" id="KW-0645">Protease</keyword>